<reference evidence="2 3" key="1">
    <citation type="submission" date="2016-08" db="EMBL/GenBank/DDBJ databases">
        <title>Evolution of the type three secretion system and type three effector repertoires in Xanthomonas.</title>
        <authorList>
            <person name="Merda D."/>
            <person name="Briand M."/>
            <person name="Bosis E."/>
            <person name="Rousseau C."/>
            <person name="Portier P."/>
            <person name="Jacques M.-A."/>
            <person name="Fischer-Le Saux M."/>
        </authorList>
    </citation>
    <scope>NUCLEOTIDE SEQUENCE [LARGE SCALE GENOMIC DNA]</scope>
    <source>
        <strain evidence="2 3">CFBP 3122</strain>
    </source>
</reference>
<accession>A0A2S6Z3A7</accession>
<evidence type="ECO:0008006" key="4">
    <source>
        <dbReference type="Google" id="ProtNLM"/>
    </source>
</evidence>
<dbReference type="EMBL" id="MIGV01000015">
    <property type="protein sequence ID" value="PPT75485.1"/>
    <property type="molecule type" value="Genomic_DNA"/>
</dbReference>
<evidence type="ECO:0000313" key="2">
    <source>
        <dbReference type="EMBL" id="PPT75485.1"/>
    </source>
</evidence>
<gene>
    <name evidence="2" type="ORF">XaplCFBP3122_13110</name>
</gene>
<proteinExistence type="predicted"/>
<organism evidence="2 3">
    <name type="scientific">Xanthomonas arboricola pv. populi</name>
    <dbReference type="NCBI Taxonomy" id="487823"/>
    <lineage>
        <taxon>Bacteria</taxon>
        <taxon>Pseudomonadati</taxon>
        <taxon>Pseudomonadota</taxon>
        <taxon>Gammaproteobacteria</taxon>
        <taxon>Lysobacterales</taxon>
        <taxon>Lysobacteraceae</taxon>
        <taxon>Xanthomonas</taxon>
    </lineage>
</organism>
<evidence type="ECO:0000313" key="3">
    <source>
        <dbReference type="Proteomes" id="UP000238270"/>
    </source>
</evidence>
<name>A0A2S6Z3A7_9XANT</name>
<feature type="chain" id="PRO_5015543163" description="Lysozyme inhibitor LprI N-terminal domain-containing protein" evidence="1">
    <location>
        <begin position="33"/>
        <end position="258"/>
    </location>
</feature>
<protein>
    <recommendedName>
        <fullName evidence="4">Lysozyme inhibitor LprI N-terminal domain-containing protein</fullName>
    </recommendedName>
</protein>
<dbReference type="PROSITE" id="PS51257">
    <property type="entry name" value="PROKAR_LIPOPROTEIN"/>
    <property type="match status" value="1"/>
</dbReference>
<feature type="signal peptide" evidence="1">
    <location>
        <begin position="1"/>
        <end position="32"/>
    </location>
</feature>
<dbReference type="Proteomes" id="UP000238270">
    <property type="component" value="Unassembled WGS sequence"/>
</dbReference>
<dbReference type="AlphaFoldDB" id="A0A2S6Z3A7"/>
<sequence>MQRSRTERISRATKLLMPLCLLALLAACTPPASDVQAKTSAADKAASAPAAAATGQAACADATSPTQALVCKNPALTRLDADLAKAIATARATLDAAGQAQLEAEQQRWRQHTRDLCVDAQCLQQVYADRIQIVSTTRTALTDQAMCVAADGQKDCVDVMKLRDANSQLANFNTLLGQNSQQGTLLGCTAATNLAAGTAGGNDLFAANCTLQSATGKSNVQVCSNQMVGDFVVEQAPAAYGEKAIAQLVAFTQQHCAG</sequence>
<comment type="caution">
    <text evidence="2">The sequence shown here is derived from an EMBL/GenBank/DDBJ whole genome shotgun (WGS) entry which is preliminary data.</text>
</comment>
<keyword evidence="1" id="KW-0732">Signal</keyword>
<evidence type="ECO:0000256" key="1">
    <source>
        <dbReference type="SAM" id="SignalP"/>
    </source>
</evidence>